<comment type="caution">
    <text evidence="1">The sequence shown here is derived from an EMBL/GenBank/DDBJ whole genome shotgun (WGS) entry which is preliminary data.</text>
</comment>
<reference evidence="1 2" key="1">
    <citation type="journal article" date="2021" name="J. Hered.">
        <title>A chromosome-level genome assembly of the parasitoid wasp, Cotesia glomerata (Hymenoptera: Braconidae).</title>
        <authorList>
            <person name="Pinto B.J."/>
            <person name="Weis J.J."/>
            <person name="Gamble T."/>
            <person name="Ode P.J."/>
            <person name="Paul R."/>
            <person name="Zaspel J.M."/>
        </authorList>
    </citation>
    <scope>NUCLEOTIDE SEQUENCE [LARGE SCALE GENOMIC DNA]</scope>
    <source>
        <strain evidence="1">CgM1</strain>
    </source>
</reference>
<evidence type="ECO:0000313" key="2">
    <source>
        <dbReference type="Proteomes" id="UP000826195"/>
    </source>
</evidence>
<protein>
    <submittedName>
        <fullName evidence="1">Uncharacterized protein</fullName>
    </submittedName>
</protein>
<evidence type="ECO:0000313" key="1">
    <source>
        <dbReference type="EMBL" id="KAH0568442.1"/>
    </source>
</evidence>
<keyword evidence="2" id="KW-1185">Reference proteome</keyword>
<dbReference type="AlphaFoldDB" id="A0AAV7J8J5"/>
<name>A0AAV7J8J5_COTGL</name>
<sequence length="141" mass="16486">MADSECKLQRNRDSRRIIEEIPSASVCRSSRTSRFNEIDIESWYCAFIHISESKEGKRGLERRTEPKPGKYQQPLSVRAEFSWFPSGKAQCEVALCWPRPPPFLSFLVFKTHPLFHQLYYTLRYLLTEKHARICSSSLVIS</sequence>
<accession>A0AAV7J8J5</accession>
<dbReference type="Proteomes" id="UP000826195">
    <property type="component" value="Unassembled WGS sequence"/>
</dbReference>
<proteinExistence type="predicted"/>
<organism evidence="1 2">
    <name type="scientific">Cotesia glomerata</name>
    <name type="common">Lepidopteran parasitic wasp</name>
    <name type="synonym">Apanteles glomeratus</name>
    <dbReference type="NCBI Taxonomy" id="32391"/>
    <lineage>
        <taxon>Eukaryota</taxon>
        <taxon>Metazoa</taxon>
        <taxon>Ecdysozoa</taxon>
        <taxon>Arthropoda</taxon>
        <taxon>Hexapoda</taxon>
        <taxon>Insecta</taxon>
        <taxon>Pterygota</taxon>
        <taxon>Neoptera</taxon>
        <taxon>Endopterygota</taxon>
        <taxon>Hymenoptera</taxon>
        <taxon>Apocrita</taxon>
        <taxon>Ichneumonoidea</taxon>
        <taxon>Braconidae</taxon>
        <taxon>Microgastrinae</taxon>
        <taxon>Cotesia</taxon>
    </lineage>
</organism>
<dbReference type="EMBL" id="JAHXZJ010000001">
    <property type="protein sequence ID" value="KAH0568442.1"/>
    <property type="molecule type" value="Genomic_DNA"/>
</dbReference>
<gene>
    <name evidence="1" type="ORF">KQX54_020904</name>
</gene>